<organism evidence="3 4">
    <name type="scientific">Centaurea solstitialis</name>
    <name type="common">yellow star-thistle</name>
    <dbReference type="NCBI Taxonomy" id="347529"/>
    <lineage>
        <taxon>Eukaryota</taxon>
        <taxon>Viridiplantae</taxon>
        <taxon>Streptophyta</taxon>
        <taxon>Embryophyta</taxon>
        <taxon>Tracheophyta</taxon>
        <taxon>Spermatophyta</taxon>
        <taxon>Magnoliopsida</taxon>
        <taxon>eudicotyledons</taxon>
        <taxon>Gunneridae</taxon>
        <taxon>Pentapetalae</taxon>
        <taxon>asterids</taxon>
        <taxon>campanulids</taxon>
        <taxon>Asterales</taxon>
        <taxon>Asteraceae</taxon>
        <taxon>Carduoideae</taxon>
        <taxon>Cardueae</taxon>
        <taxon>Centaureinae</taxon>
        <taxon>Centaurea</taxon>
    </lineage>
</organism>
<protein>
    <submittedName>
        <fullName evidence="3">Uncharacterized protein</fullName>
    </submittedName>
</protein>
<keyword evidence="2" id="KW-0808">Transferase</keyword>
<dbReference type="Pfam" id="PF00201">
    <property type="entry name" value="UDPGT"/>
    <property type="match status" value="1"/>
</dbReference>
<keyword evidence="4" id="KW-1185">Reference proteome</keyword>
<dbReference type="InterPro" id="IPR002213">
    <property type="entry name" value="UDP_glucos_trans"/>
</dbReference>
<dbReference type="Gene3D" id="3.40.50.2000">
    <property type="entry name" value="Glycogen Phosphorylase B"/>
    <property type="match status" value="2"/>
</dbReference>
<comment type="caution">
    <text evidence="3">The sequence shown here is derived from an EMBL/GenBank/DDBJ whole genome shotgun (WGS) entry which is preliminary data.</text>
</comment>
<dbReference type="Proteomes" id="UP001172457">
    <property type="component" value="Chromosome 3"/>
</dbReference>
<evidence type="ECO:0000313" key="4">
    <source>
        <dbReference type="Proteomes" id="UP001172457"/>
    </source>
</evidence>
<dbReference type="AlphaFoldDB" id="A0AA38TLN0"/>
<dbReference type="GO" id="GO:0035251">
    <property type="term" value="F:UDP-glucosyltransferase activity"/>
    <property type="evidence" value="ECO:0007669"/>
    <property type="project" value="TreeGrafter"/>
</dbReference>
<dbReference type="EMBL" id="JARYMX010000003">
    <property type="protein sequence ID" value="KAJ9559278.1"/>
    <property type="molecule type" value="Genomic_DNA"/>
</dbReference>
<reference evidence="3" key="1">
    <citation type="submission" date="2023-03" db="EMBL/GenBank/DDBJ databases">
        <title>Chromosome-scale reference genome and RAD-based genetic map of yellow starthistle (Centaurea solstitialis) reveal putative structural variation and QTLs associated with invader traits.</title>
        <authorList>
            <person name="Reatini B."/>
            <person name="Cang F.A."/>
            <person name="Jiang Q."/>
            <person name="Mckibben M.T.W."/>
            <person name="Barker M.S."/>
            <person name="Rieseberg L.H."/>
            <person name="Dlugosch K.M."/>
        </authorList>
    </citation>
    <scope>NUCLEOTIDE SEQUENCE</scope>
    <source>
        <strain evidence="3">CAN-66</strain>
        <tissue evidence="3">Leaf</tissue>
    </source>
</reference>
<dbReference type="PANTHER" id="PTHR48047">
    <property type="entry name" value="GLYCOSYLTRANSFERASE"/>
    <property type="match status" value="1"/>
</dbReference>
<proteinExistence type="inferred from homology"/>
<accession>A0AA38TLN0</accession>
<dbReference type="PANTHER" id="PTHR48047:SF150">
    <property type="entry name" value="SOLANIDINE UDP-GLUCOSE GLUCOSYLTRANSFERASE 1"/>
    <property type="match status" value="1"/>
</dbReference>
<name>A0AA38TLN0_9ASTR</name>
<evidence type="ECO:0000313" key="3">
    <source>
        <dbReference type="EMBL" id="KAJ9559278.1"/>
    </source>
</evidence>
<gene>
    <name evidence="3" type="ORF">OSB04_013892</name>
</gene>
<dbReference type="SUPFAM" id="SSF53756">
    <property type="entry name" value="UDP-Glycosyltransferase/glycogen phosphorylase"/>
    <property type="match status" value="1"/>
</dbReference>
<evidence type="ECO:0000256" key="2">
    <source>
        <dbReference type="ARBA" id="ARBA00022679"/>
    </source>
</evidence>
<comment type="similarity">
    <text evidence="1">Belongs to the UDP-glycosyltransferase family.</text>
</comment>
<evidence type="ECO:0000256" key="1">
    <source>
        <dbReference type="ARBA" id="ARBA00009995"/>
    </source>
</evidence>
<sequence>MMMRLLVGQDAQRFAHLVPSLRRYPWMMNRSNNRVVPLWMYVEESSGVRNMVEILQHPAVEGFLTHCGWNSVLEAMVAGVPLITWPLYSDQFYNEKLVELLGIGVGVGADVWNSNVEIISPIIRKNNIKEGILRILTDESAVAESIRSRSKEVSLMAKRAVEEGGSSFNSLTTLIEELKAIKVAPKSTPS</sequence>